<dbReference type="Pfam" id="PF13560">
    <property type="entry name" value="HTH_31"/>
    <property type="match status" value="1"/>
</dbReference>
<comment type="caution">
    <text evidence="2">The sequence shown here is derived from an EMBL/GenBank/DDBJ whole genome shotgun (WGS) entry which is preliminary data.</text>
</comment>
<dbReference type="CDD" id="cd00093">
    <property type="entry name" value="HTH_XRE"/>
    <property type="match status" value="1"/>
</dbReference>
<accession>A0A1S2QNU8</accession>
<dbReference type="Gene3D" id="3.30.450.180">
    <property type="match status" value="1"/>
</dbReference>
<reference evidence="2 3" key="1">
    <citation type="submission" date="2016-10" db="EMBL/GenBank/DDBJ databases">
        <title>Genome sequence of Streptomyces sp. MUSC 1.</title>
        <authorList>
            <person name="Lee L.-H."/>
            <person name="Ser H.-L."/>
            <person name="Law J.W.-F."/>
        </authorList>
    </citation>
    <scope>NUCLEOTIDE SEQUENCE [LARGE SCALE GENOMIC DNA]</scope>
    <source>
        <strain evidence="2 3">MUSC 1</strain>
    </source>
</reference>
<dbReference type="PANTHER" id="PTHR35010">
    <property type="entry name" value="BLL4672 PROTEIN-RELATED"/>
    <property type="match status" value="1"/>
</dbReference>
<dbReference type="GO" id="GO:0003677">
    <property type="term" value="F:DNA binding"/>
    <property type="evidence" value="ECO:0007669"/>
    <property type="project" value="InterPro"/>
</dbReference>
<evidence type="ECO:0000313" key="2">
    <source>
        <dbReference type="EMBL" id="OIK07774.1"/>
    </source>
</evidence>
<gene>
    <name evidence="2" type="ORF">BIV23_02005</name>
</gene>
<dbReference type="EMBL" id="MLYO01000009">
    <property type="protein sequence ID" value="OIK07774.1"/>
    <property type="molecule type" value="Genomic_DNA"/>
</dbReference>
<dbReference type="Pfam" id="PF17765">
    <property type="entry name" value="MLTR_LBD"/>
    <property type="match status" value="1"/>
</dbReference>
<name>A0A1S2QNU8_9ACTN</name>
<dbReference type="InterPro" id="IPR041413">
    <property type="entry name" value="MLTR_LBD"/>
</dbReference>
<dbReference type="OrthoDB" id="3291396at2"/>
<keyword evidence="3" id="KW-1185">Reference proteome</keyword>
<dbReference type="InterPro" id="IPR010982">
    <property type="entry name" value="Lambda_DNA-bd_dom_sf"/>
</dbReference>
<dbReference type="InterPro" id="IPR001387">
    <property type="entry name" value="Cro/C1-type_HTH"/>
</dbReference>
<dbReference type="SMART" id="SM00530">
    <property type="entry name" value="HTH_XRE"/>
    <property type="match status" value="1"/>
</dbReference>
<proteinExistence type="predicted"/>
<organism evidence="2 3">
    <name type="scientific">Streptomyces monashensis</name>
    <dbReference type="NCBI Taxonomy" id="1678012"/>
    <lineage>
        <taxon>Bacteria</taxon>
        <taxon>Bacillati</taxon>
        <taxon>Actinomycetota</taxon>
        <taxon>Actinomycetes</taxon>
        <taxon>Kitasatosporales</taxon>
        <taxon>Streptomycetaceae</taxon>
        <taxon>Streptomyces</taxon>
    </lineage>
</organism>
<dbReference type="Proteomes" id="UP000179642">
    <property type="component" value="Unassembled WGS sequence"/>
</dbReference>
<dbReference type="Gene3D" id="1.10.260.40">
    <property type="entry name" value="lambda repressor-like DNA-binding domains"/>
    <property type="match status" value="1"/>
</dbReference>
<feature type="domain" description="HTH cro/C1-type" evidence="1">
    <location>
        <begin position="13"/>
        <end position="77"/>
    </location>
</feature>
<dbReference type="AlphaFoldDB" id="A0A1S2QNU8"/>
<protein>
    <recommendedName>
        <fullName evidence="1">HTH cro/C1-type domain-containing protein</fullName>
    </recommendedName>
</protein>
<evidence type="ECO:0000259" key="1">
    <source>
        <dbReference type="SMART" id="SM00530"/>
    </source>
</evidence>
<dbReference type="PANTHER" id="PTHR35010:SF2">
    <property type="entry name" value="BLL4672 PROTEIN"/>
    <property type="match status" value="1"/>
</dbReference>
<evidence type="ECO:0000313" key="3">
    <source>
        <dbReference type="Proteomes" id="UP000179642"/>
    </source>
</evidence>
<sequence>MDPRSVPMTLQVFLRAWRASAGAKLGRGKPISQREVARRMRVSERWYRNLENGDPVPLPGERLGQLATALVLGPDEQMALYAHALGGEPEPQADTGEALDAAKRLVENAEPFPMYLADRAWNVIAHNAMAGEWFPWFRAPSPNVLRWALTTAEAREQLVDWRHNAQMYLAQLRFTVLSRYDDAEVRRLLDEILAVPECRRLWDQETQVVAYRQGHRFSLRLPWISDQCVTVTAQVLLPAYVSGIRTVALIPDTGAVLTAQTGSPRK</sequence>